<dbReference type="Proteomes" id="UP001202328">
    <property type="component" value="Unassembled WGS sequence"/>
</dbReference>
<dbReference type="EMBL" id="JAJJMB010001069">
    <property type="protein sequence ID" value="KAI3959419.1"/>
    <property type="molecule type" value="Genomic_DNA"/>
</dbReference>
<dbReference type="AlphaFoldDB" id="A0AAD4TG85"/>
<keyword evidence="3" id="KW-0472">Membrane</keyword>
<accession>A0AAD4TG85</accession>
<keyword evidence="5" id="KW-1185">Reference proteome</keyword>
<reference evidence="4" key="1">
    <citation type="submission" date="2022-04" db="EMBL/GenBank/DDBJ databases">
        <title>A functionally conserved STORR gene fusion in Papaver species that diverged 16.8 million years ago.</title>
        <authorList>
            <person name="Catania T."/>
        </authorList>
    </citation>
    <scope>NUCLEOTIDE SEQUENCE</scope>
    <source>
        <strain evidence="4">S-188037</strain>
    </source>
</reference>
<feature type="coiled-coil region" evidence="1">
    <location>
        <begin position="28"/>
        <end position="55"/>
    </location>
</feature>
<evidence type="ECO:0000256" key="3">
    <source>
        <dbReference type="SAM" id="Phobius"/>
    </source>
</evidence>
<name>A0AAD4TG85_9MAGN</name>
<evidence type="ECO:0000313" key="4">
    <source>
        <dbReference type="EMBL" id="KAI3959419.1"/>
    </source>
</evidence>
<protein>
    <submittedName>
        <fullName evidence="4">Uncharacterized protein</fullName>
    </submittedName>
</protein>
<feature type="region of interest" description="Disordered" evidence="2">
    <location>
        <begin position="1"/>
        <end position="23"/>
    </location>
</feature>
<keyword evidence="3" id="KW-0812">Transmembrane</keyword>
<gene>
    <name evidence="4" type="ORF">MKW98_019009</name>
</gene>
<evidence type="ECO:0000256" key="1">
    <source>
        <dbReference type="SAM" id="Coils"/>
    </source>
</evidence>
<keyword evidence="3" id="KW-1133">Transmembrane helix</keyword>
<keyword evidence="1" id="KW-0175">Coiled coil</keyword>
<comment type="caution">
    <text evidence="4">The sequence shown here is derived from an EMBL/GenBank/DDBJ whole genome shotgun (WGS) entry which is preliminary data.</text>
</comment>
<proteinExistence type="predicted"/>
<organism evidence="4 5">
    <name type="scientific">Papaver atlanticum</name>
    <dbReference type="NCBI Taxonomy" id="357466"/>
    <lineage>
        <taxon>Eukaryota</taxon>
        <taxon>Viridiplantae</taxon>
        <taxon>Streptophyta</taxon>
        <taxon>Embryophyta</taxon>
        <taxon>Tracheophyta</taxon>
        <taxon>Spermatophyta</taxon>
        <taxon>Magnoliopsida</taxon>
        <taxon>Ranunculales</taxon>
        <taxon>Papaveraceae</taxon>
        <taxon>Papaveroideae</taxon>
        <taxon>Papaver</taxon>
    </lineage>
</organism>
<evidence type="ECO:0000256" key="2">
    <source>
        <dbReference type="SAM" id="MobiDB-lite"/>
    </source>
</evidence>
<evidence type="ECO:0000313" key="5">
    <source>
        <dbReference type="Proteomes" id="UP001202328"/>
    </source>
</evidence>
<feature type="transmembrane region" description="Helical" evidence="3">
    <location>
        <begin position="68"/>
        <end position="84"/>
    </location>
</feature>
<sequence>MSIFNKVRNAGCSGKPRRKAHPTNYSLYQKKEEEMAELKVRMASLEQENKRLKKETGSKATKKWLKEYIVKVLFAFLLGLYILPSTP</sequence>